<organism evidence="1 2">
    <name type="scientific">Thelephora terrestris</name>
    <dbReference type="NCBI Taxonomy" id="56493"/>
    <lineage>
        <taxon>Eukaryota</taxon>
        <taxon>Fungi</taxon>
        <taxon>Dikarya</taxon>
        <taxon>Basidiomycota</taxon>
        <taxon>Agaricomycotina</taxon>
        <taxon>Agaricomycetes</taxon>
        <taxon>Thelephorales</taxon>
        <taxon>Thelephoraceae</taxon>
        <taxon>Thelephora</taxon>
    </lineage>
</organism>
<proteinExistence type="predicted"/>
<evidence type="ECO:0000313" key="1">
    <source>
        <dbReference type="EMBL" id="KAF9791131.1"/>
    </source>
</evidence>
<keyword evidence="2" id="KW-1185">Reference proteome</keyword>
<dbReference type="AlphaFoldDB" id="A0A9P6HPV0"/>
<accession>A0A9P6HPV0</accession>
<comment type="caution">
    <text evidence="1">The sequence shown here is derived from an EMBL/GenBank/DDBJ whole genome shotgun (WGS) entry which is preliminary data.</text>
</comment>
<name>A0A9P6HPV0_9AGAM</name>
<gene>
    <name evidence="1" type="ORF">BJ322DRAFT_1017702</name>
</gene>
<reference evidence="1" key="2">
    <citation type="submission" date="2020-11" db="EMBL/GenBank/DDBJ databases">
        <authorList>
            <consortium name="DOE Joint Genome Institute"/>
            <person name="Kuo A."/>
            <person name="Miyauchi S."/>
            <person name="Kiss E."/>
            <person name="Drula E."/>
            <person name="Kohler A."/>
            <person name="Sanchez-Garcia M."/>
            <person name="Andreopoulos B."/>
            <person name="Barry K.W."/>
            <person name="Bonito G."/>
            <person name="Buee M."/>
            <person name="Carver A."/>
            <person name="Chen C."/>
            <person name="Cichocki N."/>
            <person name="Clum A."/>
            <person name="Culley D."/>
            <person name="Crous P.W."/>
            <person name="Fauchery L."/>
            <person name="Girlanda M."/>
            <person name="Hayes R."/>
            <person name="Keri Z."/>
            <person name="Labutti K."/>
            <person name="Lipzen A."/>
            <person name="Lombard V."/>
            <person name="Magnuson J."/>
            <person name="Maillard F."/>
            <person name="Morin E."/>
            <person name="Murat C."/>
            <person name="Nolan M."/>
            <person name="Ohm R."/>
            <person name="Pangilinan J."/>
            <person name="Pereira M."/>
            <person name="Perotto S."/>
            <person name="Peter M."/>
            <person name="Riley R."/>
            <person name="Sitrit Y."/>
            <person name="Stielow B."/>
            <person name="Szollosi G."/>
            <person name="Zifcakova L."/>
            <person name="Stursova M."/>
            <person name="Spatafora J.W."/>
            <person name="Tedersoo L."/>
            <person name="Vaario L.-M."/>
            <person name="Yamada A."/>
            <person name="Yan M."/>
            <person name="Wang P."/>
            <person name="Xu J."/>
            <person name="Bruns T."/>
            <person name="Baldrian P."/>
            <person name="Vilgalys R."/>
            <person name="Henrissat B."/>
            <person name="Grigoriev I.V."/>
            <person name="Hibbett D."/>
            <person name="Nagy L.G."/>
            <person name="Martin F.M."/>
        </authorList>
    </citation>
    <scope>NUCLEOTIDE SEQUENCE</scope>
    <source>
        <strain evidence="1">UH-Tt-Lm1</strain>
    </source>
</reference>
<evidence type="ECO:0000313" key="2">
    <source>
        <dbReference type="Proteomes" id="UP000736335"/>
    </source>
</evidence>
<dbReference type="EMBL" id="WIUZ02000002">
    <property type="protein sequence ID" value="KAF9791131.1"/>
    <property type="molecule type" value="Genomic_DNA"/>
</dbReference>
<protein>
    <submittedName>
        <fullName evidence="1">Uncharacterized protein</fullName>
    </submittedName>
</protein>
<dbReference type="Proteomes" id="UP000736335">
    <property type="component" value="Unassembled WGS sequence"/>
</dbReference>
<sequence>MGNGIVSVAHAPWVVQHYPFPMPHGLYNAILSPWGMGVMISPFYPLLFPLFNASSPLICPMLNDSKSNTWNVLLVKIPQKTRGIIREHVPADLHTKIPPTWPSVAPGRLVDIQATDNKGFLLPDLVRVHVRQVIVIWKLHIRVWFTIGNELGVRVILQSRPLTTTTPRSTHELRTRSVPTDDSYVLVEFVAPDLNDLIVNRNQPVLMTVNYPVSLSRGNT</sequence>
<reference evidence="1" key="1">
    <citation type="journal article" date="2020" name="Nat. Commun.">
        <title>Large-scale genome sequencing of mycorrhizal fungi provides insights into the early evolution of symbiotic traits.</title>
        <authorList>
            <person name="Miyauchi S."/>
            <person name="Kiss E."/>
            <person name="Kuo A."/>
            <person name="Drula E."/>
            <person name="Kohler A."/>
            <person name="Sanchez-Garcia M."/>
            <person name="Morin E."/>
            <person name="Andreopoulos B."/>
            <person name="Barry K.W."/>
            <person name="Bonito G."/>
            <person name="Buee M."/>
            <person name="Carver A."/>
            <person name="Chen C."/>
            <person name="Cichocki N."/>
            <person name="Clum A."/>
            <person name="Culley D."/>
            <person name="Crous P.W."/>
            <person name="Fauchery L."/>
            <person name="Girlanda M."/>
            <person name="Hayes R.D."/>
            <person name="Keri Z."/>
            <person name="LaButti K."/>
            <person name="Lipzen A."/>
            <person name="Lombard V."/>
            <person name="Magnuson J."/>
            <person name="Maillard F."/>
            <person name="Murat C."/>
            <person name="Nolan M."/>
            <person name="Ohm R.A."/>
            <person name="Pangilinan J."/>
            <person name="Pereira M.F."/>
            <person name="Perotto S."/>
            <person name="Peter M."/>
            <person name="Pfister S."/>
            <person name="Riley R."/>
            <person name="Sitrit Y."/>
            <person name="Stielow J.B."/>
            <person name="Szollosi G."/>
            <person name="Zifcakova L."/>
            <person name="Stursova M."/>
            <person name="Spatafora J.W."/>
            <person name="Tedersoo L."/>
            <person name="Vaario L.M."/>
            <person name="Yamada A."/>
            <person name="Yan M."/>
            <person name="Wang P."/>
            <person name="Xu J."/>
            <person name="Bruns T."/>
            <person name="Baldrian P."/>
            <person name="Vilgalys R."/>
            <person name="Dunand C."/>
            <person name="Henrissat B."/>
            <person name="Grigoriev I.V."/>
            <person name="Hibbett D."/>
            <person name="Nagy L.G."/>
            <person name="Martin F.M."/>
        </authorList>
    </citation>
    <scope>NUCLEOTIDE SEQUENCE</scope>
    <source>
        <strain evidence="1">UH-Tt-Lm1</strain>
    </source>
</reference>